<evidence type="ECO:0000313" key="1">
    <source>
        <dbReference type="EMBL" id="KKU26551.1"/>
    </source>
</evidence>
<dbReference type="SUPFAM" id="SSF158446">
    <property type="entry name" value="IVS-encoded protein-like"/>
    <property type="match status" value="1"/>
</dbReference>
<dbReference type="InterPro" id="IPR036583">
    <property type="entry name" value="23S_rRNA_IVS_sf"/>
</dbReference>
<organism evidence="1 2">
    <name type="scientific">Candidatus Magasanikbacteria bacterium GW2011_GWA2_46_17</name>
    <dbReference type="NCBI Taxonomy" id="1619042"/>
    <lineage>
        <taxon>Bacteria</taxon>
        <taxon>Candidatus Magasanikiibacteriota</taxon>
    </lineage>
</organism>
<sequence length="125" mass="14605">MNEDGKIREFTDLKVWQEAHKLVLLVYEQTRKFPKEEIFGLTSQMRRSAVSISSNISEGFGRQGYKEKVQFYYLSQGSLTELKNQFFIARDILYITTDEFQKLSVQATSVHRLLQGLIKKSKSFL</sequence>
<dbReference type="AlphaFoldDB" id="A0A0G1P1E6"/>
<dbReference type="Pfam" id="PF05635">
    <property type="entry name" value="23S_rRNA_IVP"/>
    <property type="match status" value="1"/>
</dbReference>
<dbReference type="Proteomes" id="UP000034175">
    <property type="component" value="Unassembled WGS sequence"/>
</dbReference>
<comment type="caution">
    <text evidence="1">The sequence shown here is derived from an EMBL/GenBank/DDBJ whole genome shotgun (WGS) entry which is preliminary data.</text>
</comment>
<dbReference type="NCBIfam" id="TIGR02436">
    <property type="entry name" value="four helix bundle protein"/>
    <property type="match status" value="1"/>
</dbReference>
<evidence type="ECO:0008006" key="3">
    <source>
        <dbReference type="Google" id="ProtNLM"/>
    </source>
</evidence>
<gene>
    <name evidence="1" type="ORF">UX39_C0008G0014</name>
</gene>
<protein>
    <recommendedName>
        <fullName evidence="3">Four helix bundle protein</fullName>
    </recommendedName>
</protein>
<accession>A0A0G1P1E6</accession>
<dbReference type="EMBL" id="LCMA01000008">
    <property type="protein sequence ID" value="KKU26551.1"/>
    <property type="molecule type" value="Genomic_DNA"/>
</dbReference>
<dbReference type="InterPro" id="IPR012657">
    <property type="entry name" value="23S_rRNA-intervening_sequence"/>
</dbReference>
<reference evidence="1 2" key="1">
    <citation type="journal article" date="2015" name="Nature">
        <title>rRNA introns, odd ribosomes, and small enigmatic genomes across a large radiation of phyla.</title>
        <authorList>
            <person name="Brown C.T."/>
            <person name="Hug L.A."/>
            <person name="Thomas B.C."/>
            <person name="Sharon I."/>
            <person name="Castelle C.J."/>
            <person name="Singh A."/>
            <person name="Wilkins M.J."/>
            <person name="Williams K.H."/>
            <person name="Banfield J.F."/>
        </authorList>
    </citation>
    <scope>NUCLEOTIDE SEQUENCE [LARGE SCALE GENOMIC DNA]</scope>
</reference>
<dbReference type="PANTHER" id="PTHR38471">
    <property type="entry name" value="FOUR HELIX BUNDLE PROTEIN"/>
    <property type="match status" value="1"/>
</dbReference>
<dbReference type="CDD" id="cd16377">
    <property type="entry name" value="23S_rRNA_IVP_like"/>
    <property type="match status" value="1"/>
</dbReference>
<name>A0A0G1P1E6_9BACT</name>
<dbReference type="PANTHER" id="PTHR38471:SF2">
    <property type="entry name" value="FOUR HELIX BUNDLE PROTEIN"/>
    <property type="match status" value="1"/>
</dbReference>
<proteinExistence type="predicted"/>
<dbReference type="Gene3D" id="1.20.1440.60">
    <property type="entry name" value="23S rRNA-intervening sequence"/>
    <property type="match status" value="1"/>
</dbReference>
<evidence type="ECO:0000313" key="2">
    <source>
        <dbReference type="Proteomes" id="UP000034175"/>
    </source>
</evidence>